<dbReference type="InterPro" id="IPR049532">
    <property type="entry name" value="GAP1-like_C"/>
</dbReference>
<feature type="region of interest" description="Disordered" evidence="1">
    <location>
        <begin position="374"/>
        <end position="417"/>
    </location>
</feature>
<reference evidence="5" key="1">
    <citation type="submission" date="2020-11" db="EMBL/GenBank/DDBJ databases">
        <title>Sequencing the genomes of 1000 actinobacteria strains.</title>
        <authorList>
            <person name="Klenk H.-P."/>
        </authorList>
    </citation>
    <scope>NUCLEOTIDE SEQUENCE</scope>
    <source>
        <strain evidence="5">DSM 45356</strain>
    </source>
</reference>
<accession>A0A8J7KUB1</accession>
<feature type="compositionally biased region" description="Basic and acidic residues" evidence="1">
    <location>
        <begin position="398"/>
        <end position="407"/>
    </location>
</feature>
<name>A0A8J7KUB1_9ACTN</name>
<feature type="domain" description="GTPase-associated protein 1 middle" evidence="3">
    <location>
        <begin position="157"/>
        <end position="242"/>
    </location>
</feature>
<feature type="domain" description="GTPase-associated protein 1-like C-terminal" evidence="4">
    <location>
        <begin position="263"/>
        <end position="782"/>
    </location>
</feature>
<evidence type="ECO:0000256" key="1">
    <source>
        <dbReference type="SAM" id="MobiDB-lite"/>
    </source>
</evidence>
<dbReference type="Pfam" id="PF20013">
    <property type="entry name" value="GAP1-N2"/>
    <property type="match status" value="1"/>
</dbReference>
<dbReference type="Pfam" id="PF20014">
    <property type="entry name" value="GAP1-M"/>
    <property type="match status" value="1"/>
</dbReference>
<evidence type="ECO:0000313" key="5">
    <source>
        <dbReference type="EMBL" id="MBG6141642.1"/>
    </source>
</evidence>
<dbReference type="Proteomes" id="UP000622552">
    <property type="component" value="Unassembled WGS sequence"/>
</dbReference>
<organism evidence="5 6">
    <name type="scientific">Longispora fulva</name>
    <dbReference type="NCBI Taxonomy" id="619741"/>
    <lineage>
        <taxon>Bacteria</taxon>
        <taxon>Bacillati</taxon>
        <taxon>Actinomycetota</taxon>
        <taxon>Actinomycetes</taxon>
        <taxon>Micromonosporales</taxon>
        <taxon>Micromonosporaceae</taxon>
        <taxon>Longispora</taxon>
    </lineage>
</organism>
<evidence type="ECO:0000259" key="4">
    <source>
        <dbReference type="Pfam" id="PF20052"/>
    </source>
</evidence>
<dbReference type="AlphaFoldDB" id="A0A8J7KUB1"/>
<comment type="caution">
    <text evidence="5">The sequence shown here is derived from an EMBL/GenBank/DDBJ whole genome shotgun (WGS) entry which is preliminary data.</text>
</comment>
<dbReference type="EMBL" id="JADOUF010000001">
    <property type="protein sequence ID" value="MBG6141642.1"/>
    <property type="molecule type" value="Genomic_DNA"/>
</dbReference>
<keyword evidence="6" id="KW-1185">Reference proteome</keyword>
<proteinExistence type="predicted"/>
<gene>
    <name evidence="5" type="ORF">IW245_007836</name>
</gene>
<evidence type="ECO:0000259" key="2">
    <source>
        <dbReference type="Pfam" id="PF20013"/>
    </source>
</evidence>
<protein>
    <submittedName>
        <fullName evidence="5">Uncharacterized protein</fullName>
    </submittedName>
</protein>
<evidence type="ECO:0000259" key="3">
    <source>
        <dbReference type="Pfam" id="PF20014"/>
    </source>
</evidence>
<dbReference type="InterPro" id="IPR045402">
    <property type="entry name" value="GAP1-N2"/>
</dbReference>
<feature type="domain" description="GTPase-associated protein 1 N-terminal" evidence="2">
    <location>
        <begin position="1"/>
        <end position="130"/>
    </location>
</feature>
<feature type="compositionally biased region" description="Basic and acidic residues" evidence="1">
    <location>
        <begin position="374"/>
        <end position="389"/>
    </location>
</feature>
<dbReference type="InterPro" id="IPR045401">
    <property type="entry name" value="GAP1-M"/>
</dbReference>
<sequence length="803" mass="85291">MMDSLLYTDCRPGQGLRGTAGLQFQAASAGADPEAMALVQRALLYEPPASWMRERRPVADYPPSLAHAWDGWLATAAGVYLGREANGTREGNQLTHAVVTRDPDGYGPLRPAQLFGAPFWRTTPVDGTVGPTVDPVPGPLDAETVRDFVVATPDGVRRLATLLTALRALGRPDARRVLFVAADPGAVLTWLAAGTLLLPQRAALAVGFKVFTTNPAYAEQQVLAVHPDAGPVPADDYLLIDLARDVWPDGPVEPAALGWAELFAAGDPYDVTDAVEIAGGSGLPAGEALALGAAAVLGRRPADGDLPAVVRWLVDGAPELVEAYGGAVVDTVAADVTGWPAAVLRDLDRVTGDGRFPDRAADVRIALLAAETREATAETSRRDRPRGGEADADGTGGSHERPVRDVGTDGALPALPGREWTPAHVERAAWILARALDAADPDGFDAVLRVATRFGLTAPLDRVRAAVDRFVADWAEADDSRYDPGGWPDGGHLTDLLCDHLVEVLDQEPYLADSVGDRWWRRLVSRVVDPASPLDRAVVGAAMAAGSPAYRMELLGFDLDKTRGDRHAAEAALAALWRRVTPTAPELELVRDRAPAATRISPSVIDDHVRAARATPAGLLAAVELGRSLTDRAHLQEPGPELAGLLADDATLRGIVDGMAVPELRTDDLLGRLRSVAADVVAAHLDAVVAAMLDCGRPALVTHLVLDVPPEVRTGYLRALAAAVREDGYESDIVTAALLRGGPPTVLDEALTHWLVRADEAAVSAVTDRLADLGDRARSDAWAAWAAEARRNRVIKRFLPRRR</sequence>
<evidence type="ECO:0000313" key="6">
    <source>
        <dbReference type="Proteomes" id="UP000622552"/>
    </source>
</evidence>
<dbReference type="Pfam" id="PF20052">
    <property type="entry name" value="GAP1-C"/>
    <property type="match status" value="1"/>
</dbReference>